<sequence>MEQQVSTCFEATPQFAAFLQDNLIHLELLLKELNCHFATFPGDFVKISHPPGITADYLQLYLLEHYSNLEFQRILDFHEAGLEGKSTRTINLTSTQNVIVRHYQDWISAHTELAGLVFNPDRSISLFGEFEAVQKATLAINTILCHYSLGFNSPAKQHQNEPKYVPHRKNFSEEEENATGYEKNSDGISSLLQEKPTTFINLQTSSPEPAVRGMFQELGASRLQMPLSASNSPLFASKPYMFTENLSSHGNRPPLSPASLPASPVDSVHSGLPMDTPSAKQGEMRSRLMFMVKSCEAPRLIGSRGANKKKLEQITGCHLMFHTENRREGQFPIEISGTSDDVVRDAKQTIVAYLDSEATAPGHDSPSKTRSPAKIMLQLSPKKRAETEK</sequence>
<dbReference type="InterPro" id="IPR004087">
    <property type="entry name" value="KH_dom"/>
</dbReference>
<dbReference type="AlphaFoldDB" id="A0AAF3ETT3"/>
<evidence type="ECO:0000256" key="2">
    <source>
        <dbReference type="SAM" id="MobiDB-lite"/>
    </source>
</evidence>
<dbReference type="SMART" id="SM00322">
    <property type="entry name" value="KH"/>
    <property type="match status" value="1"/>
</dbReference>
<dbReference type="WBParaSite" id="MBELARI_LOCUS17573">
    <property type="protein sequence ID" value="MBELARI_LOCUS17573"/>
    <property type="gene ID" value="MBELARI_LOCUS17573"/>
</dbReference>
<evidence type="ECO:0000259" key="3">
    <source>
        <dbReference type="SMART" id="SM00322"/>
    </source>
</evidence>
<organism evidence="4 5">
    <name type="scientific">Mesorhabditis belari</name>
    <dbReference type="NCBI Taxonomy" id="2138241"/>
    <lineage>
        <taxon>Eukaryota</taxon>
        <taxon>Metazoa</taxon>
        <taxon>Ecdysozoa</taxon>
        <taxon>Nematoda</taxon>
        <taxon>Chromadorea</taxon>
        <taxon>Rhabditida</taxon>
        <taxon>Rhabditina</taxon>
        <taxon>Rhabditomorpha</taxon>
        <taxon>Rhabditoidea</taxon>
        <taxon>Rhabditidae</taxon>
        <taxon>Mesorhabditinae</taxon>
        <taxon>Mesorhabditis</taxon>
    </lineage>
</organism>
<feature type="region of interest" description="Disordered" evidence="2">
    <location>
        <begin position="354"/>
        <end position="389"/>
    </location>
</feature>
<feature type="region of interest" description="Disordered" evidence="2">
    <location>
        <begin position="247"/>
        <end position="269"/>
    </location>
</feature>
<feature type="domain" description="K Homology" evidence="3">
    <location>
        <begin position="284"/>
        <end position="355"/>
    </location>
</feature>
<dbReference type="SUPFAM" id="SSF54791">
    <property type="entry name" value="Eukaryotic type KH-domain (KH-domain type I)"/>
    <property type="match status" value="1"/>
</dbReference>
<accession>A0AAF3ETT3</accession>
<evidence type="ECO:0000313" key="5">
    <source>
        <dbReference type="WBParaSite" id="MBELARI_LOCUS17573"/>
    </source>
</evidence>
<evidence type="ECO:0000313" key="4">
    <source>
        <dbReference type="Proteomes" id="UP000887575"/>
    </source>
</evidence>
<reference evidence="5" key="1">
    <citation type="submission" date="2024-02" db="UniProtKB">
        <authorList>
            <consortium name="WormBaseParasite"/>
        </authorList>
    </citation>
    <scope>IDENTIFICATION</scope>
</reference>
<keyword evidence="4" id="KW-1185">Reference proteome</keyword>
<name>A0AAF3ETT3_9BILA</name>
<protein>
    <recommendedName>
        <fullName evidence="3">K Homology domain-containing protein</fullName>
    </recommendedName>
</protein>
<dbReference type="Proteomes" id="UP000887575">
    <property type="component" value="Unassembled WGS sequence"/>
</dbReference>
<dbReference type="CDD" id="cd00105">
    <property type="entry name" value="KH-I"/>
    <property type="match status" value="1"/>
</dbReference>
<dbReference type="InterPro" id="IPR004088">
    <property type="entry name" value="KH_dom_type_1"/>
</dbReference>
<keyword evidence="1" id="KW-0694">RNA-binding</keyword>
<dbReference type="Pfam" id="PF00013">
    <property type="entry name" value="KH_1"/>
    <property type="match status" value="1"/>
</dbReference>
<dbReference type="PROSITE" id="PS50084">
    <property type="entry name" value="KH_TYPE_1"/>
    <property type="match status" value="1"/>
</dbReference>
<dbReference type="GO" id="GO:0003723">
    <property type="term" value="F:RNA binding"/>
    <property type="evidence" value="ECO:0007669"/>
    <property type="project" value="UniProtKB-UniRule"/>
</dbReference>
<proteinExistence type="predicted"/>
<dbReference type="InterPro" id="IPR036612">
    <property type="entry name" value="KH_dom_type_1_sf"/>
</dbReference>
<dbReference type="Gene3D" id="3.30.1370.10">
    <property type="entry name" value="K Homology domain, type 1"/>
    <property type="match status" value="1"/>
</dbReference>
<evidence type="ECO:0000256" key="1">
    <source>
        <dbReference type="PROSITE-ProRule" id="PRU00117"/>
    </source>
</evidence>